<dbReference type="InterPro" id="IPR011008">
    <property type="entry name" value="Dimeric_a/b-barrel"/>
</dbReference>
<dbReference type="RefSeq" id="WP_149637416.1">
    <property type="nucleotide sequence ID" value="NZ_VNIP01000013.1"/>
</dbReference>
<evidence type="ECO:0000313" key="2">
    <source>
        <dbReference type="Proteomes" id="UP000323608"/>
    </source>
</evidence>
<dbReference type="AlphaFoldDB" id="A0A5B0VSU4"/>
<reference evidence="1 2" key="1">
    <citation type="submission" date="2019-07" db="EMBL/GenBank/DDBJ databases">
        <title>The Draft Genome Sequence of Rhizobium tropici SARCC-755 Associated with Superior Nodulation on Pigeonpea (Cajanus cajan (L.) Millsp.).</title>
        <authorList>
            <person name="Bopape F.L."/>
            <person name="Hassen A.I."/>
            <person name="Swanevelder Z.H."/>
            <person name="Gwata E.T."/>
        </authorList>
    </citation>
    <scope>NUCLEOTIDE SEQUENCE [LARGE SCALE GENOMIC DNA]</scope>
    <source>
        <strain evidence="1 2">SARCC-755</strain>
    </source>
</reference>
<keyword evidence="1" id="KW-0503">Monooxygenase</keyword>
<protein>
    <submittedName>
        <fullName evidence="1">Antibiotic biosynthesis monooxygenase</fullName>
    </submittedName>
</protein>
<sequence>MTKVALFVQLKAKSGKEEEVAAFLKSAQALAQQEPLTVAWFAVRFDTSTFGIFDAFEGEEGRQAHLSGRIAAALMAKYDELFEGALEIKQPDVLADHLPG</sequence>
<dbReference type="SUPFAM" id="SSF54909">
    <property type="entry name" value="Dimeric alpha+beta barrel"/>
    <property type="match status" value="1"/>
</dbReference>
<dbReference type="Gene3D" id="3.30.70.100">
    <property type="match status" value="1"/>
</dbReference>
<dbReference type="GO" id="GO:0004497">
    <property type="term" value="F:monooxygenase activity"/>
    <property type="evidence" value="ECO:0007669"/>
    <property type="project" value="UniProtKB-KW"/>
</dbReference>
<gene>
    <name evidence="1" type="ORF">FP026_25185</name>
</gene>
<organism evidence="1 2">
    <name type="scientific">Rhizobium tropici</name>
    <dbReference type="NCBI Taxonomy" id="398"/>
    <lineage>
        <taxon>Bacteria</taxon>
        <taxon>Pseudomonadati</taxon>
        <taxon>Pseudomonadota</taxon>
        <taxon>Alphaproteobacteria</taxon>
        <taxon>Hyphomicrobiales</taxon>
        <taxon>Rhizobiaceae</taxon>
        <taxon>Rhizobium/Agrobacterium group</taxon>
        <taxon>Rhizobium</taxon>
    </lineage>
</organism>
<dbReference type="Proteomes" id="UP000323608">
    <property type="component" value="Unassembled WGS sequence"/>
</dbReference>
<comment type="caution">
    <text evidence="1">The sequence shown here is derived from an EMBL/GenBank/DDBJ whole genome shotgun (WGS) entry which is preliminary data.</text>
</comment>
<dbReference type="OrthoDB" id="9804891at2"/>
<keyword evidence="1" id="KW-0560">Oxidoreductase</keyword>
<accession>A0A5B0VSU4</accession>
<dbReference type="EMBL" id="VNIP01000013">
    <property type="protein sequence ID" value="KAA1177195.1"/>
    <property type="molecule type" value="Genomic_DNA"/>
</dbReference>
<evidence type="ECO:0000313" key="1">
    <source>
        <dbReference type="EMBL" id="KAA1177195.1"/>
    </source>
</evidence>
<name>A0A5B0VSU4_RHITR</name>
<proteinExistence type="predicted"/>